<name>A0A9W9A019_9AGAR</name>
<evidence type="ECO:0000313" key="3">
    <source>
        <dbReference type="Proteomes" id="UP001150238"/>
    </source>
</evidence>
<accession>A0A9W9A019</accession>
<evidence type="ECO:0000313" key="2">
    <source>
        <dbReference type="EMBL" id="KAJ4470673.1"/>
    </source>
</evidence>
<keyword evidence="1" id="KW-0812">Transmembrane</keyword>
<reference evidence="2" key="2">
    <citation type="journal article" date="2023" name="Proc. Natl. Acad. Sci. U.S.A.">
        <title>A global phylogenomic analysis of the shiitake genus Lentinula.</title>
        <authorList>
            <person name="Sierra-Patev S."/>
            <person name="Min B."/>
            <person name="Naranjo-Ortiz M."/>
            <person name="Looney B."/>
            <person name="Konkel Z."/>
            <person name="Slot J.C."/>
            <person name="Sakamoto Y."/>
            <person name="Steenwyk J.L."/>
            <person name="Rokas A."/>
            <person name="Carro J."/>
            <person name="Camarero S."/>
            <person name="Ferreira P."/>
            <person name="Molpeceres G."/>
            <person name="Ruiz-Duenas F.J."/>
            <person name="Serrano A."/>
            <person name="Henrissat B."/>
            <person name="Drula E."/>
            <person name="Hughes K.W."/>
            <person name="Mata J.L."/>
            <person name="Ishikawa N.K."/>
            <person name="Vargas-Isla R."/>
            <person name="Ushijima S."/>
            <person name="Smith C.A."/>
            <person name="Donoghue J."/>
            <person name="Ahrendt S."/>
            <person name="Andreopoulos W."/>
            <person name="He G."/>
            <person name="LaButti K."/>
            <person name="Lipzen A."/>
            <person name="Ng V."/>
            <person name="Riley R."/>
            <person name="Sandor L."/>
            <person name="Barry K."/>
            <person name="Martinez A.T."/>
            <person name="Xiao Y."/>
            <person name="Gibbons J.G."/>
            <person name="Terashima K."/>
            <person name="Grigoriev I.V."/>
            <person name="Hibbett D."/>
        </authorList>
    </citation>
    <scope>NUCLEOTIDE SEQUENCE</scope>
    <source>
        <strain evidence="2">Sp2 HRB7682 ss15</strain>
    </source>
</reference>
<evidence type="ECO:0000256" key="1">
    <source>
        <dbReference type="SAM" id="Phobius"/>
    </source>
</evidence>
<organism evidence="2 3">
    <name type="scientific">Lentinula lateritia</name>
    <dbReference type="NCBI Taxonomy" id="40482"/>
    <lineage>
        <taxon>Eukaryota</taxon>
        <taxon>Fungi</taxon>
        <taxon>Dikarya</taxon>
        <taxon>Basidiomycota</taxon>
        <taxon>Agaricomycotina</taxon>
        <taxon>Agaricomycetes</taxon>
        <taxon>Agaricomycetidae</taxon>
        <taxon>Agaricales</taxon>
        <taxon>Marasmiineae</taxon>
        <taxon>Omphalotaceae</taxon>
        <taxon>Lentinula</taxon>
    </lineage>
</organism>
<keyword evidence="1" id="KW-0472">Membrane</keyword>
<sequence length="137" mass="15588">MLCIFERSSSTPDFPGFPSIGMVQVLMHIIYFLLSPAITSRGARLAQRAALLYKQQQRFRKCNEVSQQFAAFNLCTLCLFQLFFVHLSPSTPRSIVRFKQGNVSQVPLALTLFSSSQFESFHRKTCTLADIFARTQI</sequence>
<comment type="caution">
    <text evidence="2">The sequence shown here is derived from an EMBL/GenBank/DDBJ whole genome shotgun (WGS) entry which is preliminary data.</text>
</comment>
<keyword evidence="1" id="KW-1133">Transmembrane helix</keyword>
<dbReference type="Proteomes" id="UP001150238">
    <property type="component" value="Unassembled WGS sequence"/>
</dbReference>
<feature type="transmembrane region" description="Helical" evidence="1">
    <location>
        <begin position="16"/>
        <end position="34"/>
    </location>
</feature>
<reference evidence="2" key="1">
    <citation type="submission" date="2022-08" db="EMBL/GenBank/DDBJ databases">
        <authorList>
            <consortium name="DOE Joint Genome Institute"/>
            <person name="Min B."/>
            <person name="Riley R."/>
            <person name="Sierra-Patev S."/>
            <person name="Naranjo-Ortiz M."/>
            <person name="Looney B."/>
            <person name="Konkel Z."/>
            <person name="Slot J.C."/>
            <person name="Sakamoto Y."/>
            <person name="Steenwyk J.L."/>
            <person name="Rokas A."/>
            <person name="Carro J."/>
            <person name="Camarero S."/>
            <person name="Ferreira P."/>
            <person name="Molpeceres G."/>
            <person name="Ruiz-Duenas F.J."/>
            <person name="Serrano A."/>
            <person name="Henrissat B."/>
            <person name="Drula E."/>
            <person name="Hughes K.W."/>
            <person name="Mata J.L."/>
            <person name="Ishikawa N.K."/>
            <person name="Vargas-Isla R."/>
            <person name="Ushijima S."/>
            <person name="Smith C.A."/>
            <person name="Ahrendt S."/>
            <person name="Andreopoulos W."/>
            <person name="He G."/>
            <person name="Labutti K."/>
            <person name="Lipzen A."/>
            <person name="Ng V."/>
            <person name="Sandor L."/>
            <person name="Barry K."/>
            <person name="Martinez A.T."/>
            <person name="Xiao Y."/>
            <person name="Gibbons J.G."/>
            <person name="Terashima K."/>
            <person name="Hibbett D.S."/>
            <person name="Grigoriev I.V."/>
        </authorList>
    </citation>
    <scope>NUCLEOTIDE SEQUENCE</scope>
    <source>
        <strain evidence="2">Sp2 HRB7682 ss15</strain>
    </source>
</reference>
<feature type="transmembrane region" description="Helical" evidence="1">
    <location>
        <begin position="69"/>
        <end position="87"/>
    </location>
</feature>
<dbReference type="EMBL" id="JANVFS010000031">
    <property type="protein sequence ID" value="KAJ4470673.1"/>
    <property type="molecule type" value="Genomic_DNA"/>
</dbReference>
<dbReference type="AlphaFoldDB" id="A0A9W9A019"/>
<protein>
    <submittedName>
        <fullName evidence="2">Uncharacterized protein</fullName>
    </submittedName>
</protein>
<gene>
    <name evidence="2" type="ORF">C8J55DRAFT_183393</name>
</gene>
<proteinExistence type="predicted"/>